<reference evidence="2 3" key="2">
    <citation type="journal article" date="2012" name="Stand. Genomic Sci.">
        <title>Complete Genome Sequence of Clostridium clariflavum DSM 19732.</title>
        <authorList>
            <person name="Izquierdo J.A."/>
            <person name="Goodwin L."/>
            <person name="Davenport K.W."/>
            <person name="Teshima H."/>
            <person name="Bruce D."/>
            <person name="Detter C."/>
            <person name="Tapia R."/>
            <person name="Han S."/>
            <person name="Land M."/>
            <person name="Hauser L."/>
            <person name="Jeffries C.D."/>
            <person name="Han J."/>
            <person name="Pitluck S."/>
            <person name="Nolan M."/>
            <person name="Chen A."/>
            <person name="Huntemann M."/>
            <person name="Mavromatis K."/>
            <person name="Mikhailova N."/>
            <person name="Liolios K."/>
            <person name="Woyke T."/>
            <person name="Lynd L.R."/>
        </authorList>
    </citation>
    <scope>NUCLEOTIDE SEQUENCE [LARGE SCALE GENOMIC DNA]</scope>
    <source>
        <strain evidence="3">DSM 19732 / NBRC 101661 / EBR45</strain>
    </source>
</reference>
<dbReference type="GO" id="GO:0046677">
    <property type="term" value="P:response to antibiotic"/>
    <property type="evidence" value="ECO:0007669"/>
    <property type="project" value="InterPro"/>
</dbReference>
<evidence type="ECO:0000259" key="1">
    <source>
        <dbReference type="Pfam" id="PF13354"/>
    </source>
</evidence>
<dbReference type="Pfam" id="PF13354">
    <property type="entry name" value="Beta-lactamase2"/>
    <property type="match status" value="1"/>
</dbReference>
<dbReference type="eggNOG" id="COG2367">
    <property type="taxonomic scope" value="Bacteria"/>
</dbReference>
<dbReference type="PANTHER" id="PTHR35333">
    <property type="entry name" value="BETA-LACTAMASE"/>
    <property type="match status" value="1"/>
</dbReference>
<dbReference type="HOGENOM" id="CLU_031960_4_0_9"/>
<evidence type="ECO:0000313" key="2">
    <source>
        <dbReference type="EMBL" id="AEV69529.1"/>
    </source>
</evidence>
<accession>G8LU97</accession>
<dbReference type="KEGG" id="ccl:Clocl_2991"/>
<protein>
    <submittedName>
        <fullName evidence="2">Beta-lactamase class A</fullName>
    </submittedName>
</protein>
<feature type="domain" description="Beta-lactamase class A catalytic" evidence="1">
    <location>
        <begin position="145"/>
        <end position="344"/>
    </location>
</feature>
<dbReference type="PANTHER" id="PTHR35333:SF3">
    <property type="entry name" value="BETA-LACTAMASE-TYPE TRANSPEPTIDASE FOLD CONTAINING PROTEIN"/>
    <property type="match status" value="1"/>
</dbReference>
<dbReference type="AlphaFoldDB" id="G8LU97"/>
<organism evidence="2 3">
    <name type="scientific">Acetivibrio clariflavus (strain DSM 19732 / NBRC 101661 / EBR45)</name>
    <name type="common">Clostridium clariflavum</name>
    <dbReference type="NCBI Taxonomy" id="720554"/>
    <lineage>
        <taxon>Bacteria</taxon>
        <taxon>Bacillati</taxon>
        <taxon>Bacillota</taxon>
        <taxon>Clostridia</taxon>
        <taxon>Eubacteriales</taxon>
        <taxon>Oscillospiraceae</taxon>
        <taxon>Acetivibrio</taxon>
    </lineage>
</organism>
<dbReference type="EMBL" id="CP003065">
    <property type="protein sequence ID" value="AEV69529.1"/>
    <property type="molecule type" value="Genomic_DNA"/>
</dbReference>
<dbReference type="RefSeq" id="WP_014256075.1">
    <property type="nucleotide sequence ID" value="NC_016627.1"/>
</dbReference>
<dbReference type="InterPro" id="IPR000871">
    <property type="entry name" value="Beta-lactam_class-A"/>
</dbReference>
<proteinExistence type="predicted"/>
<keyword evidence="3" id="KW-1185">Reference proteome</keyword>
<reference evidence="3" key="1">
    <citation type="submission" date="2011-12" db="EMBL/GenBank/DDBJ databases">
        <title>Complete sequence of Clostridium clariflavum DSM 19732.</title>
        <authorList>
            <consortium name="US DOE Joint Genome Institute"/>
            <person name="Lucas S."/>
            <person name="Han J."/>
            <person name="Lapidus A."/>
            <person name="Cheng J.-F."/>
            <person name="Goodwin L."/>
            <person name="Pitluck S."/>
            <person name="Peters L."/>
            <person name="Teshima H."/>
            <person name="Detter J.C."/>
            <person name="Han C."/>
            <person name="Tapia R."/>
            <person name="Land M."/>
            <person name="Hauser L."/>
            <person name="Kyrpides N."/>
            <person name="Ivanova N."/>
            <person name="Pagani I."/>
            <person name="Kitzmiller T."/>
            <person name="Lynd L."/>
            <person name="Izquierdo J."/>
            <person name="Woyke T."/>
        </authorList>
    </citation>
    <scope>NUCLEOTIDE SEQUENCE [LARGE SCALE GENOMIC DNA]</scope>
    <source>
        <strain evidence="3">DSM 19732 / NBRC 101661 / EBR45</strain>
    </source>
</reference>
<dbReference type="GO" id="GO:0008800">
    <property type="term" value="F:beta-lactamase activity"/>
    <property type="evidence" value="ECO:0007669"/>
    <property type="project" value="InterPro"/>
</dbReference>
<sequence precursor="true">MEFDRKLSIKERIIKRRKQKRRRFFVKMSLLMVSILILVDFVNSSVYQDLRKVFSYKDSVPSNTQIENTIEEIPSDIPDSLGQVSSIYFGDMTVSGDDVFPENENYIDDYIEEDIDNLVSQDSLDYENLKNELEEYVSRFTGQYGIYFVDLVSGYEFGINDTDEYTAASTIKVPLNYYIFKMIEAGEVDPEDTIAYKEDDFEGGTGILQSKKLKGKSFTIRYLLKVSIIYSDNIATNMLLRHFGRKNFKNYLRMLGGTVVDDNKNVSCPKDMAIYLKNIYEFCNENKELGKELKYNLCNTIHNDRLPRLLPKDVKVAHKIGDQIQAVHDVGIIYADNPYILAVMSKGVISDEEARSVIAQVSKKVYDFMNGK</sequence>
<dbReference type="Proteomes" id="UP000005435">
    <property type="component" value="Chromosome"/>
</dbReference>
<evidence type="ECO:0000313" key="3">
    <source>
        <dbReference type="Proteomes" id="UP000005435"/>
    </source>
</evidence>
<name>G8LU97_ACECE</name>
<dbReference type="InterPro" id="IPR045155">
    <property type="entry name" value="Beta-lactam_cat"/>
</dbReference>
<dbReference type="STRING" id="720554.Clocl_2991"/>
<dbReference type="OrthoDB" id="9775096at2"/>
<dbReference type="GO" id="GO:0030655">
    <property type="term" value="P:beta-lactam antibiotic catabolic process"/>
    <property type="evidence" value="ECO:0007669"/>
    <property type="project" value="InterPro"/>
</dbReference>
<gene>
    <name evidence="2" type="ordered locus">Clocl_2991</name>
</gene>
<dbReference type="Gene3D" id="3.40.710.10">
    <property type="entry name" value="DD-peptidase/beta-lactamase superfamily"/>
    <property type="match status" value="1"/>
</dbReference>
<dbReference type="SUPFAM" id="SSF56601">
    <property type="entry name" value="beta-lactamase/transpeptidase-like"/>
    <property type="match status" value="1"/>
</dbReference>
<dbReference type="InterPro" id="IPR012338">
    <property type="entry name" value="Beta-lactam/transpept-like"/>
</dbReference>